<proteinExistence type="predicted"/>
<dbReference type="EMBL" id="JBGFUD010003564">
    <property type="protein sequence ID" value="MFH4978826.1"/>
    <property type="molecule type" value="Genomic_DNA"/>
</dbReference>
<reference evidence="1 2" key="1">
    <citation type="submission" date="2024-08" db="EMBL/GenBank/DDBJ databases">
        <title>Gnathostoma spinigerum genome.</title>
        <authorList>
            <person name="Gonzalez-Bertolin B."/>
            <person name="Monzon S."/>
            <person name="Zaballos A."/>
            <person name="Jimenez P."/>
            <person name="Dekumyoy P."/>
            <person name="Varona S."/>
            <person name="Cuesta I."/>
            <person name="Sumanam S."/>
            <person name="Adisakwattana P."/>
            <person name="Gasser R.B."/>
            <person name="Hernandez-Gonzalez A."/>
            <person name="Young N.D."/>
            <person name="Perteguer M.J."/>
        </authorList>
    </citation>
    <scope>NUCLEOTIDE SEQUENCE [LARGE SCALE GENOMIC DNA]</scope>
    <source>
        <strain evidence="1">AL3</strain>
        <tissue evidence="1">Liver</tissue>
    </source>
</reference>
<protein>
    <submittedName>
        <fullName evidence="1">Uncharacterized protein</fullName>
    </submittedName>
</protein>
<comment type="caution">
    <text evidence="1">The sequence shown here is derived from an EMBL/GenBank/DDBJ whole genome shotgun (WGS) entry which is preliminary data.</text>
</comment>
<name>A0ABD6EHX5_9BILA</name>
<dbReference type="Proteomes" id="UP001608902">
    <property type="component" value="Unassembled WGS sequence"/>
</dbReference>
<evidence type="ECO:0000313" key="2">
    <source>
        <dbReference type="Proteomes" id="UP001608902"/>
    </source>
</evidence>
<gene>
    <name evidence="1" type="ORF">AB6A40_005535</name>
</gene>
<keyword evidence="2" id="KW-1185">Reference proteome</keyword>
<accession>A0ABD6EHX5</accession>
<dbReference type="AlphaFoldDB" id="A0ABD6EHX5"/>
<sequence length="280" mass="31977">MLVIVDEKAESIRINNEILRLQEITGERYEPVLLRCAKAQIPLIVDVAKFRRTSDMYEVEVKMRNMIHLARYQLCPSALATALPVRHLFSIAGGRATHIKVKTSPKQQAKRRIISPMKYAKPRELDITSLNFDVMPRPGPPCFAERWKMNWEIIGYRVAHAYNVEIMDNINGYTKHSVTRLIAKRVVASKLPSIRNIAPIETKILLRAPSPCPIALRTLDRGEPLAVKEVSIGPNKTVKKTEHRHEVKENSTMEATILSDALYDGSYPLIDKETRSKWFL</sequence>
<organism evidence="1 2">
    <name type="scientific">Gnathostoma spinigerum</name>
    <dbReference type="NCBI Taxonomy" id="75299"/>
    <lineage>
        <taxon>Eukaryota</taxon>
        <taxon>Metazoa</taxon>
        <taxon>Ecdysozoa</taxon>
        <taxon>Nematoda</taxon>
        <taxon>Chromadorea</taxon>
        <taxon>Rhabditida</taxon>
        <taxon>Spirurina</taxon>
        <taxon>Gnathostomatomorpha</taxon>
        <taxon>Gnathostomatoidea</taxon>
        <taxon>Gnathostomatidae</taxon>
        <taxon>Gnathostoma</taxon>
    </lineage>
</organism>
<evidence type="ECO:0000313" key="1">
    <source>
        <dbReference type="EMBL" id="MFH4978826.1"/>
    </source>
</evidence>